<evidence type="ECO:0000313" key="2">
    <source>
        <dbReference type="Proteomes" id="UP001409291"/>
    </source>
</evidence>
<gene>
    <name evidence="1" type="ORF">ABE541_14655</name>
</gene>
<comment type="caution">
    <text evidence="1">The sequence shown here is derived from an EMBL/GenBank/DDBJ whole genome shotgun (WGS) entry which is preliminary data.</text>
</comment>
<proteinExistence type="predicted"/>
<evidence type="ECO:0000313" key="1">
    <source>
        <dbReference type="EMBL" id="MEN5378501.1"/>
    </source>
</evidence>
<name>A0ABV0BUP3_9SPHI</name>
<sequence>MNFLSHFYFERFATTPERVVGSLLPDLLKNADKAFILKPNNFEDQIGAKPLQSELLKGWNGHIEVDRLFHNSDYFFHHTHEIKESVKNELIGLPIRPSFFAHIALELLLDHLLIEHKAVSIAKFYTALERVDRNTLRSFLVTSELKDVAKFDAFFDRFIASQYIYEYTDLIQVTRALFQICKRLWSFDVHEDQVLSLSSKLSLYVKENMKDFHDIYQYIHYEMIDFE</sequence>
<organism evidence="1 2">
    <name type="scientific">Sphingobacterium kitahiroshimense</name>
    <dbReference type="NCBI Taxonomy" id="470446"/>
    <lineage>
        <taxon>Bacteria</taxon>
        <taxon>Pseudomonadati</taxon>
        <taxon>Bacteroidota</taxon>
        <taxon>Sphingobacteriia</taxon>
        <taxon>Sphingobacteriales</taxon>
        <taxon>Sphingobacteriaceae</taxon>
        <taxon>Sphingobacterium</taxon>
    </lineage>
</organism>
<dbReference type="InterPro" id="IPR007431">
    <property type="entry name" value="ACP_PD"/>
</dbReference>
<evidence type="ECO:0008006" key="3">
    <source>
        <dbReference type="Google" id="ProtNLM"/>
    </source>
</evidence>
<protein>
    <recommendedName>
        <fullName evidence="3">DUF479 domain-containing protein</fullName>
    </recommendedName>
</protein>
<reference evidence="1 2" key="1">
    <citation type="submission" date="2024-04" db="EMBL/GenBank/DDBJ databases">
        <title>WGS of bacteria from Torrens River.</title>
        <authorList>
            <person name="Wyrsch E.R."/>
            <person name="Drigo B."/>
        </authorList>
    </citation>
    <scope>NUCLEOTIDE SEQUENCE [LARGE SCALE GENOMIC DNA]</scope>
    <source>
        <strain evidence="1 2">TWI391</strain>
    </source>
</reference>
<dbReference type="EMBL" id="JBDJNQ010000006">
    <property type="protein sequence ID" value="MEN5378501.1"/>
    <property type="molecule type" value="Genomic_DNA"/>
</dbReference>
<dbReference type="RefSeq" id="WP_346581575.1">
    <property type="nucleotide sequence ID" value="NZ_JBDJLH010000012.1"/>
</dbReference>
<dbReference type="Pfam" id="PF04336">
    <property type="entry name" value="ACP_PD"/>
    <property type="match status" value="1"/>
</dbReference>
<dbReference type="Proteomes" id="UP001409291">
    <property type="component" value="Unassembled WGS sequence"/>
</dbReference>
<accession>A0ABV0BUP3</accession>
<keyword evidence="2" id="KW-1185">Reference proteome</keyword>